<name>A0ABD5V0N3_9EURY</name>
<evidence type="ECO:0000313" key="3">
    <source>
        <dbReference type="Proteomes" id="UP001596312"/>
    </source>
</evidence>
<proteinExistence type="predicted"/>
<dbReference type="AlphaFoldDB" id="A0ABD5V0N3"/>
<organism evidence="2 3">
    <name type="scientific">Halalkalicoccus tibetensis</name>
    <dbReference type="NCBI Taxonomy" id="175632"/>
    <lineage>
        <taxon>Archaea</taxon>
        <taxon>Methanobacteriati</taxon>
        <taxon>Methanobacteriota</taxon>
        <taxon>Stenosarchaea group</taxon>
        <taxon>Halobacteria</taxon>
        <taxon>Halobacteriales</taxon>
        <taxon>Halococcaceae</taxon>
        <taxon>Halalkalicoccus</taxon>
    </lineage>
</organism>
<keyword evidence="3" id="KW-1185">Reference proteome</keyword>
<reference evidence="2 3" key="1">
    <citation type="journal article" date="2019" name="Int. J. Syst. Evol. Microbiol.">
        <title>The Global Catalogue of Microorganisms (GCM) 10K type strain sequencing project: providing services to taxonomists for standard genome sequencing and annotation.</title>
        <authorList>
            <consortium name="The Broad Institute Genomics Platform"/>
            <consortium name="The Broad Institute Genome Sequencing Center for Infectious Disease"/>
            <person name="Wu L."/>
            <person name="Ma J."/>
        </authorList>
    </citation>
    <scope>NUCLEOTIDE SEQUENCE [LARGE SCALE GENOMIC DNA]</scope>
    <source>
        <strain evidence="2 3">CGMCC 1.3240</strain>
    </source>
</reference>
<dbReference type="Pfam" id="PF19102">
    <property type="entry name" value="DUF5789"/>
    <property type="match status" value="1"/>
</dbReference>
<feature type="region of interest" description="Disordered" evidence="1">
    <location>
        <begin position="90"/>
        <end position="126"/>
    </location>
</feature>
<dbReference type="Proteomes" id="UP001596312">
    <property type="component" value="Unassembled WGS sequence"/>
</dbReference>
<evidence type="ECO:0000313" key="2">
    <source>
        <dbReference type="EMBL" id="MFC6905068.1"/>
    </source>
</evidence>
<comment type="caution">
    <text evidence="2">The sequence shown here is derived from an EMBL/GenBank/DDBJ whole genome shotgun (WGS) entry which is preliminary data.</text>
</comment>
<dbReference type="EMBL" id="JBHSXQ010000002">
    <property type="protein sequence ID" value="MFC6905068.1"/>
    <property type="molecule type" value="Genomic_DNA"/>
</dbReference>
<accession>A0ABD5V0N3</accession>
<dbReference type="InterPro" id="IPR043899">
    <property type="entry name" value="DUF5789"/>
</dbReference>
<gene>
    <name evidence="2" type="ORF">ACFQGH_07605</name>
</gene>
<feature type="compositionally biased region" description="Acidic residues" evidence="1">
    <location>
        <begin position="1"/>
        <end position="14"/>
    </location>
</feature>
<evidence type="ECO:0008006" key="4">
    <source>
        <dbReference type="Google" id="ProtNLM"/>
    </source>
</evidence>
<sequence length="126" mass="14085">MSDDDSTTMGEDESREQGVEFGEFEETMEEEIDYPIDNDDLIEQYGDAEFQLSEETTTLEEILAPLQDNDQTYQDAGDLETMIMNFVGDEAIGRKNYSDRTPPAAGEDRQEEGAPGQDVNPGDESL</sequence>
<feature type="region of interest" description="Disordered" evidence="1">
    <location>
        <begin position="1"/>
        <end position="29"/>
    </location>
</feature>
<evidence type="ECO:0000256" key="1">
    <source>
        <dbReference type="SAM" id="MobiDB-lite"/>
    </source>
</evidence>
<dbReference type="RefSeq" id="WP_340603582.1">
    <property type="nucleotide sequence ID" value="NZ_JBBMXV010000002.1"/>
</dbReference>
<protein>
    <recommendedName>
        <fullName evidence="4">DUF2795 domain-containing protein</fullName>
    </recommendedName>
</protein>